<organism evidence="6 7">
    <name type="scientific">Shackletoniella antarctica</name>
    <dbReference type="NCBI Taxonomy" id="268115"/>
    <lineage>
        <taxon>Bacteria</taxon>
        <taxon>Bacillati</taxon>
        <taxon>Cyanobacteriota</taxon>
        <taxon>Cyanophyceae</taxon>
        <taxon>Oculatellales</taxon>
        <taxon>Oculatellaceae</taxon>
        <taxon>Shackletoniella</taxon>
    </lineage>
</organism>
<dbReference type="Gene3D" id="3.40.50.2300">
    <property type="match status" value="2"/>
</dbReference>
<evidence type="ECO:0000256" key="2">
    <source>
        <dbReference type="ARBA" id="ARBA00022729"/>
    </source>
</evidence>
<evidence type="ECO:0000313" key="7">
    <source>
        <dbReference type="Proteomes" id="UP000249081"/>
    </source>
</evidence>
<dbReference type="InterPro" id="IPR028081">
    <property type="entry name" value="Leu-bd"/>
</dbReference>
<feature type="compositionally biased region" description="Low complexity" evidence="3">
    <location>
        <begin position="70"/>
        <end position="103"/>
    </location>
</feature>
<dbReference type="CDD" id="cd06268">
    <property type="entry name" value="PBP1_ABC_transporter_LIVBP-like"/>
    <property type="match status" value="1"/>
</dbReference>
<evidence type="ECO:0000259" key="5">
    <source>
        <dbReference type="Pfam" id="PF13458"/>
    </source>
</evidence>
<proteinExistence type="inferred from homology"/>
<evidence type="ECO:0000256" key="4">
    <source>
        <dbReference type="SAM" id="Phobius"/>
    </source>
</evidence>
<keyword evidence="4" id="KW-0812">Transmembrane</keyword>
<feature type="region of interest" description="Disordered" evidence="3">
    <location>
        <begin position="70"/>
        <end position="107"/>
    </location>
</feature>
<feature type="domain" description="Leucine-binding protein" evidence="5">
    <location>
        <begin position="182"/>
        <end position="505"/>
    </location>
</feature>
<dbReference type="EMBL" id="QBMN01000013">
    <property type="protein sequence ID" value="PZO44797.1"/>
    <property type="molecule type" value="Genomic_DNA"/>
</dbReference>
<dbReference type="InterPro" id="IPR051010">
    <property type="entry name" value="BCAA_transport"/>
</dbReference>
<gene>
    <name evidence="6" type="ORF">DCF17_03140</name>
</gene>
<keyword evidence="4" id="KW-1133">Transmembrane helix</keyword>
<keyword evidence="4" id="KW-0472">Membrane</keyword>
<reference evidence="6 7" key="2">
    <citation type="submission" date="2018-06" db="EMBL/GenBank/DDBJ databases">
        <title>Metagenomic assembly of (sub)arctic Cyanobacteria and their associated microbiome from non-axenic cultures.</title>
        <authorList>
            <person name="Baurain D."/>
        </authorList>
    </citation>
    <scope>NUCLEOTIDE SEQUENCE [LARGE SCALE GENOMIC DNA]</scope>
    <source>
        <strain evidence="6">ULC041bin1</strain>
    </source>
</reference>
<evidence type="ECO:0000313" key="6">
    <source>
        <dbReference type="EMBL" id="PZO44797.1"/>
    </source>
</evidence>
<feature type="transmembrane region" description="Helical" evidence="4">
    <location>
        <begin position="41"/>
        <end position="62"/>
    </location>
</feature>
<dbReference type="Pfam" id="PF13458">
    <property type="entry name" value="Peripla_BP_6"/>
    <property type="match status" value="1"/>
</dbReference>
<dbReference type="AlphaFoldDB" id="A0A2W4WNN5"/>
<evidence type="ECO:0000256" key="3">
    <source>
        <dbReference type="SAM" id="MobiDB-lite"/>
    </source>
</evidence>
<reference evidence="7" key="1">
    <citation type="submission" date="2018-04" db="EMBL/GenBank/DDBJ databases">
        <authorList>
            <person name="Cornet L."/>
        </authorList>
    </citation>
    <scope>NUCLEOTIDE SEQUENCE [LARGE SCALE GENOMIC DNA]</scope>
</reference>
<dbReference type="Proteomes" id="UP000249081">
    <property type="component" value="Unassembled WGS sequence"/>
</dbReference>
<dbReference type="PANTHER" id="PTHR30483:SF6">
    <property type="entry name" value="PERIPLASMIC BINDING PROTEIN OF ABC TRANSPORTER FOR NATURAL AMINO ACIDS"/>
    <property type="match status" value="1"/>
</dbReference>
<dbReference type="InterPro" id="IPR028082">
    <property type="entry name" value="Peripla_BP_I"/>
</dbReference>
<dbReference type="PANTHER" id="PTHR30483">
    <property type="entry name" value="LEUCINE-SPECIFIC-BINDING PROTEIN"/>
    <property type="match status" value="1"/>
</dbReference>
<sequence length="520" mass="53481">MTDSFNHVTCPKCGYEENSTTAQKCEICGQPLKKGKSLAPVIAGVGAAVFLGALGFTGYNAFFRRPAPQATNPPAVPATPTDANNPGANPSPTAPTTTPGQPTDVANTLSWGDRVLFTDTSNADMQAGAAAYATGDYATAAAKFEAARKAIRNDPESLIYLNNARLGATPALGIAAVVPIGDTPNTARELLRGVAQAQDEAIKAGVPVKVLIADDRNDAGQAAAIANVLVQDPNVVGVIGHGTSTTTLAAAPIYQQGQLPMISPTSTTTELAALARDGGNFVFRVIPSDQFTGTTLARHMLSLGKNRPIIFYNSQSSYSKSLQEAFSTTLGLEGGQVAKLVDLSQGNPAAELQGSGADAIVLLPDSATFDAAIAVAQLNQGQLPMLAGDAFYRIEALQKGGASLTGTVVTVPWHPLKSMPPFAQTSSSLWGGDVNWRTALSYDAFQAFRSARSAGNVTAASGQQGRAAIGQALAGQGFSATGSTGAISFLPSGDRNTTVLLVQVEPGSRSGTGFDFVPLP</sequence>
<comment type="caution">
    <text evidence="6">The sequence shown here is derived from an EMBL/GenBank/DDBJ whole genome shotgun (WGS) entry which is preliminary data.</text>
</comment>
<comment type="similarity">
    <text evidence="1">Belongs to the leucine-binding protein family.</text>
</comment>
<protein>
    <recommendedName>
        <fullName evidence="5">Leucine-binding protein domain-containing protein</fullName>
    </recommendedName>
</protein>
<accession>A0A2W4WNN5</accession>
<evidence type="ECO:0000256" key="1">
    <source>
        <dbReference type="ARBA" id="ARBA00010062"/>
    </source>
</evidence>
<name>A0A2W4WNN5_9CYAN</name>
<dbReference type="SUPFAM" id="SSF53822">
    <property type="entry name" value="Periplasmic binding protein-like I"/>
    <property type="match status" value="1"/>
</dbReference>
<keyword evidence="2" id="KW-0732">Signal</keyword>